<keyword evidence="7 15" id="KW-0067">ATP-binding</keyword>
<feature type="region of interest" description="Disordered" evidence="16">
    <location>
        <begin position="885"/>
        <end position="958"/>
    </location>
</feature>
<dbReference type="GO" id="GO:0000725">
    <property type="term" value="P:recombinational repair"/>
    <property type="evidence" value="ECO:0007669"/>
    <property type="project" value="TreeGrafter"/>
</dbReference>
<evidence type="ECO:0000256" key="7">
    <source>
        <dbReference type="ARBA" id="ARBA00022840"/>
    </source>
</evidence>
<dbReference type="Gene3D" id="3.40.50.300">
    <property type="entry name" value="P-loop containing nucleotide triphosphate hydrolases"/>
    <property type="match status" value="4"/>
</dbReference>
<reference evidence="19 20" key="1">
    <citation type="submission" date="2018-08" db="EMBL/GenBank/DDBJ databases">
        <title>The multiple taxonomic identification of Sphingomonas gilva.</title>
        <authorList>
            <person name="Zhu D."/>
            <person name="Zheng S."/>
        </authorList>
    </citation>
    <scope>NUCLEOTIDE SEQUENCE [LARGE SCALE GENOMIC DNA]</scope>
    <source>
        <strain evidence="19 20">ZDH117</strain>
    </source>
</reference>
<dbReference type="PROSITE" id="PS51198">
    <property type="entry name" value="UVRD_HELICASE_ATP_BIND"/>
    <property type="match status" value="1"/>
</dbReference>
<keyword evidence="1" id="KW-0540">Nuclease</keyword>
<keyword evidence="3" id="KW-0227">DNA damage</keyword>
<dbReference type="NCBIfam" id="TIGR02784">
    <property type="entry name" value="addA_alphas"/>
    <property type="match status" value="1"/>
</dbReference>
<keyword evidence="6" id="KW-0269">Exonuclease</keyword>
<evidence type="ECO:0000256" key="6">
    <source>
        <dbReference type="ARBA" id="ARBA00022839"/>
    </source>
</evidence>
<dbReference type="GO" id="GO:0033202">
    <property type="term" value="C:DNA helicase complex"/>
    <property type="evidence" value="ECO:0007669"/>
    <property type="project" value="TreeGrafter"/>
</dbReference>
<protein>
    <recommendedName>
        <fullName evidence="12">DNA 3'-5' helicase</fullName>
        <ecNumber evidence="12">5.6.2.4</ecNumber>
    </recommendedName>
    <alternativeName>
        <fullName evidence="13">DNA 3'-5' helicase II</fullName>
    </alternativeName>
</protein>
<evidence type="ECO:0000256" key="1">
    <source>
        <dbReference type="ARBA" id="ARBA00022722"/>
    </source>
</evidence>
<evidence type="ECO:0000256" key="16">
    <source>
        <dbReference type="SAM" id="MobiDB-lite"/>
    </source>
</evidence>
<dbReference type="Pfam" id="PF13361">
    <property type="entry name" value="UvrD_C"/>
    <property type="match status" value="1"/>
</dbReference>
<dbReference type="OrthoDB" id="9810135at2"/>
<dbReference type="Gene3D" id="1.10.486.10">
    <property type="entry name" value="PCRA, domain 4"/>
    <property type="match status" value="1"/>
</dbReference>
<dbReference type="GO" id="GO:0003677">
    <property type="term" value="F:DNA binding"/>
    <property type="evidence" value="ECO:0007669"/>
    <property type="project" value="UniProtKB-KW"/>
</dbReference>
<dbReference type="AlphaFoldDB" id="A0A396RU84"/>
<evidence type="ECO:0000256" key="10">
    <source>
        <dbReference type="ARBA" id="ARBA00023235"/>
    </source>
</evidence>
<dbReference type="RefSeq" id="WP_118864428.1">
    <property type="nucleotide sequence ID" value="NZ_QWLV01000005.1"/>
</dbReference>
<keyword evidence="2 15" id="KW-0547">Nucleotide-binding</keyword>
<organism evidence="19 20">
    <name type="scientific">Sphingomonas gilva</name>
    <dbReference type="NCBI Taxonomy" id="2305907"/>
    <lineage>
        <taxon>Bacteria</taxon>
        <taxon>Pseudomonadati</taxon>
        <taxon>Pseudomonadota</taxon>
        <taxon>Alphaproteobacteria</taxon>
        <taxon>Sphingomonadales</taxon>
        <taxon>Sphingomonadaceae</taxon>
        <taxon>Sphingomonas</taxon>
    </lineage>
</organism>
<dbReference type="InterPro" id="IPR011604">
    <property type="entry name" value="PDDEXK-like_dom_sf"/>
</dbReference>
<dbReference type="GO" id="GO:0004527">
    <property type="term" value="F:exonuclease activity"/>
    <property type="evidence" value="ECO:0007669"/>
    <property type="project" value="UniProtKB-KW"/>
</dbReference>
<evidence type="ECO:0000256" key="8">
    <source>
        <dbReference type="ARBA" id="ARBA00023125"/>
    </source>
</evidence>
<accession>A0A396RU84</accession>
<evidence type="ECO:0000313" key="20">
    <source>
        <dbReference type="Proteomes" id="UP000266693"/>
    </source>
</evidence>
<dbReference type="EC" id="5.6.2.4" evidence="12"/>
<dbReference type="GO" id="GO:0005829">
    <property type="term" value="C:cytosol"/>
    <property type="evidence" value="ECO:0007669"/>
    <property type="project" value="TreeGrafter"/>
</dbReference>
<evidence type="ECO:0000256" key="2">
    <source>
        <dbReference type="ARBA" id="ARBA00022741"/>
    </source>
</evidence>
<dbReference type="Pfam" id="PF00580">
    <property type="entry name" value="UvrD-helicase"/>
    <property type="match status" value="1"/>
</dbReference>
<dbReference type="InterPro" id="IPR027417">
    <property type="entry name" value="P-loop_NTPase"/>
</dbReference>
<feature type="domain" description="UvrD-like helicase ATP-binding" evidence="17">
    <location>
        <begin position="6"/>
        <end position="484"/>
    </location>
</feature>
<dbReference type="GO" id="GO:0005524">
    <property type="term" value="F:ATP binding"/>
    <property type="evidence" value="ECO:0007669"/>
    <property type="project" value="UniProtKB-UniRule"/>
</dbReference>
<dbReference type="InterPro" id="IPR014016">
    <property type="entry name" value="UvrD-like_ATP-bd"/>
</dbReference>
<keyword evidence="20" id="KW-1185">Reference proteome</keyword>
<evidence type="ECO:0000256" key="14">
    <source>
        <dbReference type="ARBA" id="ARBA00048988"/>
    </source>
</evidence>
<evidence type="ECO:0000256" key="15">
    <source>
        <dbReference type="PROSITE-ProRule" id="PRU00560"/>
    </source>
</evidence>
<keyword evidence="4 15" id="KW-0378">Hydrolase</keyword>
<dbReference type="Pfam" id="PF12705">
    <property type="entry name" value="PDDEXK_1"/>
    <property type="match status" value="1"/>
</dbReference>
<dbReference type="InterPro" id="IPR014017">
    <property type="entry name" value="DNA_helicase_UvrD-like_C"/>
</dbReference>
<comment type="catalytic activity">
    <reaction evidence="14">
        <text>ATP + H2O = ADP + phosphate + H(+)</text>
        <dbReference type="Rhea" id="RHEA:13065"/>
        <dbReference type="ChEBI" id="CHEBI:15377"/>
        <dbReference type="ChEBI" id="CHEBI:15378"/>
        <dbReference type="ChEBI" id="CHEBI:30616"/>
        <dbReference type="ChEBI" id="CHEBI:43474"/>
        <dbReference type="ChEBI" id="CHEBI:456216"/>
        <dbReference type="EC" id="5.6.2.4"/>
    </reaction>
</comment>
<dbReference type="GO" id="GO:0043138">
    <property type="term" value="F:3'-5' DNA helicase activity"/>
    <property type="evidence" value="ECO:0007669"/>
    <property type="project" value="UniProtKB-EC"/>
</dbReference>
<dbReference type="PANTHER" id="PTHR11070">
    <property type="entry name" value="UVRD / RECB / PCRA DNA HELICASE FAMILY MEMBER"/>
    <property type="match status" value="1"/>
</dbReference>
<dbReference type="InterPro" id="IPR038726">
    <property type="entry name" value="PDDEXK_AddAB-type"/>
</dbReference>
<dbReference type="PROSITE" id="PS51217">
    <property type="entry name" value="UVRD_HELICASE_CTER"/>
    <property type="match status" value="1"/>
</dbReference>
<keyword evidence="8" id="KW-0238">DNA-binding</keyword>
<evidence type="ECO:0000259" key="18">
    <source>
        <dbReference type="PROSITE" id="PS51217"/>
    </source>
</evidence>
<evidence type="ECO:0000256" key="9">
    <source>
        <dbReference type="ARBA" id="ARBA00023204"/>
    </source>
</evidence>
<evidence type="ECO:0000256" key="13">
    <source>
        <dbReference type="ARBA" id="ARBA00034923"/>
    </source>
</evidence>
<comment type="catalytic activity">
    <reaction evidence="11">
        <text>Couples ATP hydrolysis with the unwinding of duplex DNA by translocating in the 3'-5' direction.</text>
        <dbReference type="EC" id="5.6.2.4"/>
    </reaction>
</comment>
<keyword evidence="10" id="KW-0413">Isomerase</keyword>
<evidence type="ECO:0000256" key="12">
    <source>
        <dbReference type="ARBA" id="ARBA00034808"/>
    </source>
</evidence>
<dbReference type="PANTHER" id="PTHR11070:SF2">
    <property type="entry name" value="ATP-DEPENDENT DNA HELICASE SRS2"/>
    <property type="match status" value="1"/>
</dbReference>
<evidence type="ECO:0000259" key="17">
    <source>
        <dbReference type="PROSITE" id="PS51198"/>
    </source>
</evidence>
<gene>
    <name evidence="19" type="primary">addA</name>
    <name evidence="19" type="ORF">D1610_12025</name>
</gene>
<proteinExistence type="predicted"/>
<dbReference type="EMBL" id="QWLV01000005">
    <property type="protein sequence ID" value="RHW17261.1"/>
    <property type="molecule type" value="Genomic_DNA"/>
</dbReference>
<keyword evidence="9" id="KW-0234">DNA repair</keyword>
<dbReference type="InterPro" id="IPR000212">
    <property type="entry name" value="DNA_helicase_UvrD/REP"/>
</dbReference>
<dbReference type="SUPFAM" id="SSF52980">
    <property type="entry name" value="Restriction endonuclease-like"/>
    <property type="match status" value="1"/>
</dbReference>
<comment type="caution">
    <text evidence="19">The sequence shown here is derived from an EMBL/GenBank/DDBJ whole genome shotgun (WGS) entry which is preliminary data.</text>
</comment>
<sequence length="1133" mass="121344">MAERGFPRLKGAQREASAPGEHVWLSASAGTGKTQVLTARVLRLLLAGVDPSAILCITFTKAGAAEMAERISARLARWVRLKDADLAADLIALGEDHGPERVERARTLFARVLDAPGGLRIQTIHAFCQSLLGSFPAEAGLAPGFRPLDAREEAKLAREALAAMLLEAEAGGEALLIESIAALSLRLGEGGAENFLLECARAPVAMASLPTDRTALGAMVRRLLGVPEGDVEQSICAACEALDTRSLQTIVAANRAWATATGVGHADIADRWLAGDPTVRAATIADLAGIALTAKGELRKFSARLIGFEADYEALAADLAQWCSGLLQMRALAGYADDLAAALWVGRRYAAAYAAAKRHAAAVDFDDLIRRTLDLLATPGMGDWVRFKLDRATDHILVDESQDTNAQQWAIVERLAEEYFAVAREDAEKVRTLFTVGDFKQAIFGFQGTDPAEYRAARERFAELARQASHAFNTLSLTHSFRSTRPILEFVDAAIAEVGPVELGDERLEAHASEVKGPGAVTLWQPVTDADLVDPGEEGWVPDPTRALADRVALQVRRWLDQPLMLESQGRPLGAGDVMILVRKRGELASLLVARLHATGVPVAGIDRLRLNAPLAVQDLLAAVRFVLQPLDDLNLAGLLVSPLIGWSQDELYRRGRRGGAALWPHLQATCDPALLDPLRAMLARADFVPPYRFLEDILSGPLDGRRRLLARLGPEARDPIEELLGAALQFEANDTPTLQAFLDWFDRGDVDIKRDASGPGDAVRVMTVHGAKGLQAPLVILADATGDPDRSRTDLFGLDAGLGEPLPVFSPRKEERAGPIAEALETQKRRDRAEHWRLFYVAMTRAEERLVLAGALAKGKGEAPGDSWWARAALAMQALGGEEVEEGQGKARRFVGRTPEPPVKPRARPASAPTEPFAPPAWLRTPAPVEARPPRPLAPSALGEDDVATPPPGPAMRAAAERGRALHALFERLPALPPDRRAAAAQAWLAQRGFDAAEAGAIAATALGIIADPAHTAIFAPAALAEAPLTAVLADGTVVSGVVDRLVVTPDAVRIVDFKTGRAPAAFEEVPTYHLRQMAAYAAALRIIFPGRSVSASLLYTAGPALFDLAPELLERHKPGYADAEQSLSSPA</sequence>
<evidence type="ECO:0000256" key="5">
    <source>
        <dbReference type="ARBA" id="ARBA00022806"/>
    </source>
</evidence>
<dbReference type="InterPro" id="IPR011335">
    <property type="entry name" value="Restrct_endonuc-II-like"/>
</dbReference>
<dbReference type="SUPFAM" id="SSF52540">
    <property type="entry name" value="P-loop containing nucleoside triphosphate hydrolases"/>
    <property type="match status" value="1"/>
</dbReference>
<name>A0A396RU84_9SPHN</name>
<evidence type="ECO:0000313" key="19">
    <source>
        <dbReference type="EMBL" id="RHW17261.1"/>
    </source>
</evidence>
<evidence type="ECO:0000256" key="3">
    <source>
        <dbReference type="ARBA" id="ARBA00022763"/>
    </source>
</evidence>
<dbReference type="Gene3D" id="3.90.320.10">
    <property type="match status" value="1"/>
</dbReference>
<dbReference type="InterPro" id="IPR014151">
    <property type="entry name" value="DNA_helicase_AddA"/>
</dbReference>
<keyword evidence="5 15" id="KW-0347">Helicase</keyword>
<dbReference type="Proteomes" id="UP000266693">
    <property type="component" value="Unassembled WGS sequence"/>
</dbReference>
<evidence type="ECO:0000256" key="4">
    <source>
        <dbReference type="ARBA" id="ARBA00022801"/>
    </source>
</evidence>
<feature type="binding site" evidence="15">
    <location>
        <begin position="27"/>
        <end position="34"/>
    </location>
    <ligand>
        <name>ATP</name>
        <dbReference type="ChEBI" id="CHEBI:30616"/>
    </ligand>
</feature>
<evidence type="ECO:0000256" key="11">
    <source>
        <dbReference type="ARBA" id="ARBA00034617"/>
    </source>
</evidence>
<feature type="domain" description="UvrD-like helicase C-terminal" evidence="18">
    <location>
        <begin position="505"/>
        <end position="774"/>
    </location>
</feature>